<sequence length="149" mass="17861">MIVQLFFQFFPIYIHLQIINLQLKVSFITENSFIGITGDQGINMIYLFELIEGIYQEIQHKSIQLMNNDQDYDEYFFPIIYNKQRNLIFVRHKSQIYLIKNINDGNFKIVDQLNCNTLDIYGTITDNGQYFVFWDIKINGYSIYELQIQ</sequence>
<comment type="caution">
    <text evidence="1">The sequence shown here is derived from an EMBL/GenBank/DDBJ whole genome shotgun (WGS) entry which is preliminary data.</text>
</comment>
<dbReference type="Proteomes" id="UP000689195">
    <property type="component" value="Unassembled WGS sequence"/>
</dbReference>
<proteinExistence type="predicted"/>
<protein>
    <submittedName>
        <fullName evidence="1">Uncharacterized protein</fullName>
    </submittedName>
</protein>
<keyword evidence="2" id="KW-1185">Reference proteome</keyword>
<evidence type="ECO:0000313" key="2">
    <source>
        <dbReference type="Proteomes" id="UP000689195"/>
    </source>
</evidence>
<dbReference type="EMBL" id="CAJJDO010000061">
    <property type="protein sequence ID" value="CAD8174749.1"/>
    <property type="molecule type" value="Genomic_DNA"/>
</dbReference>
<accession>A0A8S1VFU8</accession>
<evidence type="ECO:0000313" key="1">
    <source>
        <dbReference type="EMBL" id="CAD8174749.1"/>
    </source>
</evidence>
<dbReference type="AlphaFoldDB" id="A0A8S1VFU8"/>
<gene>
    <name evidence="1" type="ORF">PPENT_87.1.T0610262</name>
</gene>
<name>A0A8S1VFU8_9CILI</name>
<reference evidence="1" key="1">
    <citation type="submission" date="2021-01" db="EMBL/GenBank/DDBJ databases">
        <authorList>
            <consortium name="Genoscope - CEA"/>
            <person name="William W."/>
        </authorList>
    </citation>
    <scope>NUCLEOTIDE SEQUENCE</scope>
</reference>
<dbReference type="OrthoDB" id="307238at2759"/>
<organism evidence="1 2">
    <name type="scientific">Paramecium pentaurelia</name>
    <dbReference type="NCBI Taxonomy" id="43138"/>
    <lineage>
        <taxon>Eukaryota</taxon>
        <taxon>Sar</taxon>
        <taxon>Alveolata</taxon>
        <taxon>Ciliophora</taxon>
        <taxon>Intramacronucleata</taxon>
        <taxon>Oligohymenophorea</taxon>
        <taxon>Peniculida</taxon>
        <taxon>Parameciidae</taxon>
        <taxon>Paramecium</taxon>
    </lineage>
</organism>